<keyword evidence="2 4" id="KW-0378">Hydrolase</keyword>
<dbReference type="EMBL" id="JAVDPY010000004">
    <property type="protein sequence ID" value="MDR6333957.1"/>
    <property type="molecule type" value="Genomic_DNA"/>
</dbReference>
<evidence type="ECO:0000256" key="1">
    <source>
        <dbReference type="ARBA" id="ARBA00005953"/>
    </source>
</evidence>
<dbReference type="PANTHER" id="PTHR31793:SF27">
    <property type="entry name" value="NOVEL THIOESTERASE SUPERFAMILY DOMAIN AND SAPOSIN A-TYPE DOMAIN CONTAINING PROTEIN (0610012H03RIK)"/>
    <property type="match status" value="1"/>
</dbReference>
<evidence type="ECO:0000313" key="3">
    <source>
        <dbReference type="EMBL" id="GLI22672.1"/>
    </source>
</evidence>
<gene>
    <name evidence="4" type="ORF">GGQ86_002433</name>
    <name evidence="3" type="ORF">XFLAVUS301_23460</name>
</gene>
<proteinExistence type="inferred from homology"/>
<dbReference type="Pfam" id="PF13279">
    <property type="entry name" value="4HBT_2"/>
    <property type="match status" value="1"/>
</dbReference>
<dbReference type="Proteomes" id="UP001144397">
    <property type="component" value="Unassembled WGS sequence"/>
</dbReference>
<protein>
    <submittedName>
        <fullName evidence="4">Acyl-CoA thioester hydrolase</fullName>
        <ecNumber evidence="4">3.1.2.-</ecNumber>
    </submittedName>
    <submittedName>
        <fullName evidence="3">Thioesterase</fullName>
    </submittedName>
</protein>
<dbReference type="PANTHER" id="PTHR31793">
    <property type="entry name" value="4-HYDROXYBENZOYL-COA THIOESTERASE FAMILY MEMBER"/>
    <property type="match status" value="1"/>
</dbReference>
<name>A0A9W6CP09_XANFL</name>
<keyword evidence="6" id="KW-1185">Reference proteome</keyword>
<evidence type="ECO:0000313" key="4">
    <source>
        <dbReference type="EMBL" id="MDR6333957.1"/>
    </source>
</evidence>
<evidence type="ECO:0000313" key="5">
    <source>
        <dbReference type="Proteomes" id="UP001144397"/>
    </source>
</evidence>
<dbReference type="GO" id="GO:0047617">
    <property type="term" value="F:fatty acyl-CoA hydrolase activity"/>
    <property type="evidence" value="ECO:0007669"/>
    <property type="project" value="TreeGrafter"/>
</dbReference>
<organism evidence="3 5">
    <name type="scientific">Xanthobacter flavus</name>
    <dbReference type="NCBI Taxonomy" id="281"/>
    <lineage>
        <taxon>Bacteria</taxon>
        <taxon>Pseudomonadati</taxon>
        <taxon>Pseudomonadota</taxon>
        <taxon>Alphaproteobacteria</taxon>
        <taxon>Hyphomicrobiales</taxon>
        <taxon>Xanthobacteraceae</taxon>
        <taxon>Xanthobacter</taxon>
    </lineage>
</organism>
<evidence type="ECO:0000313" key="6">
    <source>
        <dbReference type="Proteomes" id="UP001245370"/>
    </source>
</evidence>
<dbReference type="GeneID" id="95763134"/>
<accession>A0A9W6CP09</accession>
<reference evidence="4 6" key="2">
    <citation type="submission" date="2023-07" db="EMBL/GenBank/DDBJ databases">
        <title>Genomic Encyclopedia of Type Strains, Phase IV (KMG-IV): sequencing the most valuable type-strain genomes for metagenomic binning, comparative biology and taxonomic classification.</title>
        <authorList>
            <person name="Goeker M."/>
        </authorList>
    </citation>
    <scope>NUCLEOTIDE SEQUENCE [LARGE SCALE GENOMIC DNA]</scope>
    <source>
        <strain evidence="4 6">DSM 338</strain>
    </source>
</reference>
<dbReference type="EC" id="3.1.2.-" evidence="4"/>
<dbReference type="EMBL" id="BSDO01000003">
    <property type="protein sequence ID" value="GLI22672.1"/>
    <property type="molecule type" value="Genomic_DNA"/>
</dbReference>
<dbReference type="RefSeq" id="WP_281807587.1">
    <property type="nucleotide sequence ID" value="NZ_BSDO01000003.1"/>
</dbReference>
<dbReference type="Proteomes" id="UP001245370">
    <property type="component" value="Unassembled WGS sequence"/>
</dbReference>
<dbReference type="SUPFAM" id="SSF54637">
    <property type="entry name" value="Thioesterase/thiol ester dehydrase-isomerase"/>
    <property type="match status" value="1"/>
</dbReference>
<dbReference type="InterPro" id="IPR050563">
    <property type="entry name" value="4-hydroxybenzoyl-CoA_TE"/>
</dbReference>
<evidence type="ECO:0000256" key="2">
    <source>
        <dbReference type="ARBA" id="ARBA00022801"/>
    </source>
</evidence>
<sequence>MAEKAPLPVLDDFPVKAHDTIRYGDTDMLGHVNNAVFSTFLETGRTHLLLTPRRLAPQGMGFALVRLVLDYRAEMHWPGEADIGTGVISIGRSSVALRQAIFQDGQCMATAETVVVLFDLTERRAAPLPDDMRAALEALRVA</sequence>
<reference evidence="3" key="1">
    <citation type="submission" date="2022-12" db="EMBL/GenBank/DDBJ databases">
        <title>Reference genome sequencing for broad-spectrum identification of bacterial and archaeal isolates by mass spectrometry.</title>
        <authorList>
            <person name="Sekiguchi Y."/>
            <person name="Tourlousse D.M."/>
        </authorList>
    </citation>
    <scope>NUCLEOTIDE SEQUENCE</scope>
    <source>
        <strain evidence="3">301</strain>
    </source>
</reference>
<dbReference type="Gene3D" id="3.10.129.10">
    <property type="entry name" value="Hotdog Thioesterase"/>
    <property type="match status" value="1"/>
</dbReference>
<dbReference type="AlphaFoldDB" id="A0A9W6CP09"/>
<dbReference type="InterPro" id="IPR029069">
    <property type="entry name" value="HotDog_dom_sf"/>
</dbReference>
<comment type="similarity">
    <text evidence="1">Belongs to the 4-hydroxybenzoyl-CoA thioesterase family.</text>
</comment>
<dbReference type="CDD" id="cd00586">
    <property type="entry name" value="4HBT"/>
    <property type="match status" value="1"/>
</dbReference>
<comment type="caution">
    <text evidence="3">The sequence shown here is derived from an EMBL/GenBank/DDBJ whole genome shotgun (WGS) entry which is preliminary data.</text>
</comment>